<evidence type="ECO:0000313" key="3">
    <source>
        <dbReference type="EMBL" id="EAY25356.1"/>
    </source>
</evidence>
<dbReference type="SMART" id="SM00060">
    <property type="entry name" value="FN3"/>
    <property type="match status" value="5"/>
</dbReference>
<feature type="domain" description="Fibronectin type-III" evidence="2">
    <location>
        <begin position="224"/>
        <end position="315"/>
    </location>
</feature>
<name>A1ZWB8_MICM2</name>
<dbReference type="InterPro" id="IPR050991">
    <property type="entry name" value="ECM_Regulatory_Proteins"/>
</dbReference>
<dbReference type="EMBL" id="AAWS01000050">
    <property type="protein sequence ID" value="EAY25356.1"/>
    <property type="molecule type" value="Genomic_DNA"/>
</dbReference>
<feature type="domain" description="Fibronectin type-III" evidence="2">
    <location>
        <begin position="36"/>
        <end position="128"/>
    </location>
</feature>
<dbReference type="OrthoDB" id="9803616at2"/>
<dbReference type="AlphaFoldDB" id="A1ZWB8"/>
<organism evidence="3 4">
    <name type="scientific">Microscilla marina ATCC 23134</name>
    <dbReference type="NCBI Taxonomy" id="313606"/>
    <lineage>
        <taxon>Bacteria</taxon>
        <taxon>Pseudomonadati</taxon>
        <taxon>Bacteroidota</taxon>
        <taxon>Cytophagia</taxon>
        <taxon>Cytophagales</taxon>
        <taxon>Microscillaceae</taxon>
        <taxon>Microscilla</taxon>
    </lineage>
</organism>
<keyword evidence="4" id="KW-1185">Reference proteome</keyword>
<keyword evidence="1" id="KW-0677">Repeat</keyword>
<dbReference type="PROSITE" id="PS50853">
    <property type="entry name" value="FN3"/>
    <property type="match status" value="3"/>
</dbReference>
<dbReference type="RefSeq" id="WP_002703042.1">
    <property type="nucleotide sequence ID" value="NZ_AAWS01000050.1"/>
</dbReference>
<sequence>MNVNTVNNVVIRGLLISLVFLLSECRFFEKEFILPSPTALEAAEVGSDSFTAKWNKVTGAVGYEIDVATDENFNDPLPNYTGKKITEGVSLKVTGLEASSTYYYRTRALISNQGSQNSNIIQVTTASIDTPITYGATEAASTSFRAHWKKIPEATSYLLDVASDENFNNTYGQYKDWEVEEDTTLLVKDLEVNKKYFYRIRVKQFNSISAASNVQTVFTSTLATPKILEPTNIQLTSFSANWKSMPEATSYRIDVSADPLFNSMLTNYNDRTVGNNTLVIADLNANTTYYYRVRAMNGEITSNHSDIMLATTSNLTAPVATEASNIQPNSFQANWQGVDNASLYLLDVSLDANFTQTITGYQSKQIIDTFATVDGLLPNTKLYYRVKVQGLNAASTYSNTITVTTSSLPAPTAVAANESKAYSFMAQWQSQDNVNTFLLDVALDQNFTQFHEGYQAKEVMGTSHKITGLDFRATYYYRLRAKQQTKISNYSNVIEVIPAVSNSCRVLKLEHAVGGNPATYSQSFEYDGQGRVSKIIQYLQGDLRSHTVHYHANGTINKVVYLSTGSFTHQEFRYVYENGRVKTITQYGVNSGAVKAYWVFAYNSLGQRTQWISYRNVNKTGPIWRHHDYIYDANGNVVEVTNENGTTIKRYNYDDQLSPFALFNPDLAYYIKTTRNDRNWFLFTRNNTREEILDSGDVQGTILTAVQIYLFYYTNIGVAHNQEGHNSTKYYLDNCGN</sequence>
<dbReference type="SUPFAM" id="SSF49265">
    <property type="entry name" value="Fibronectin type III"/>
    <property type="match status" value="3"/>
</dbReference>
<dbReference type="PANTHER" id="PTHR46708:SF2">
    <property type="entry name" value="FIBRONECTIN TYPE-III DOMAIN-CONTAINING PROTEIN"/>
    <property type="match status" value="1"/>
</dbReference>
<dbReference type="Gene3D" id="2.60.40.10">
    <property type="entry name" value="Immunoglobulins"/>
    <property type="match status" value="5"/>
</dbReference>
<dbReference type="PANTHER" id="PTHR46708">
    <property type="entry name" value="TENASCIN"/>
    <property type="match status" value="1"/>
</dbReference>
<dbReference type="InterPro" id="IPR003961">
    <property type="entry name" value="FN3_dom"/>
</dbReference>
<evidence type="ECO:0000259" key="2">
    <source>
        <dbReference type="PROSITE" id="PS50853"/>
    </source>
</evidence>
<dbReference type="eggNOG" id="COG4733">
    <property type="taxonomic scope" value="Bacteria"/>
</dbReference>
<accession>A1ZWB8</accession>
<feature type="domain" description="Fibronectin type-III" evidence="2">
    <location>
        <begin position="317"/>
        <end position="408"/>
    </location>
</feature>
<evidence type="ECO:0000313" key="4">
    <source>
        <dbReference type="Proteomes" id="UP000004095"/>
    </source>
</evidence>
<dbReference type="Proteomes" id="UP000004095">
    <property type="component" value="Unassembled WGS sequence"/>
</dbReference>
<gene>
    <name evidence="3" type="ORF">M23134_04537</name>
</gene>
<evidence type="ECO:0000256" key="1">
    <source>
        <dbReference type="ARBA" id="ARBA00022737"/>
    </source>
</evidence>
<proteinExistence type="predicted"/>
<dbReference type="InterPro" id="IPR013783">
    <property type="entry name" value="Ig-like_fold"/>
</dbReference>
<comment type="caution">
    <text evidence="3">The sequence shown here is derived from an EMBL/GenBank/DDBJ whole genome shotgun (WGS) entry which is preliminary data.</text>
</comment>
<protein>
    <submittedName>
        <fullName evidence="3">RHS Repeat family</fullName>
    </submittedName>
</protein>
<dbReference type="CDD" id="cd00063">
    <property type="entry name" value="FN3"/>
    <property type="match status" value="3"/>
</dbReference>
<reference evidence="3 4" key="1">
    <citation type="submission" date="2007-01" db="EMBL/GenBank/DDBJ databases">
        <authorList>
            <person name="Haygood M."/>
            <person name="Podell S."/>
            <person name="Anderson C."/>
            <person name="Hopkinson B."/>
            <person name="Roe K."/>
            <person name="Barbeau K."/>
            <person name="Gaasterland T."/>
            <person name="Ferriera S."/>
            <person name="Johnson J."/>
            <person name="Kravitz S."/>
            <person name="Beeson K."/>
            <person name="Sutton G."/>
            <person name="Rogers Y.-H."/>
            <person name="Friedman R."/>
            <person name="Frazier M."/>
            <person name="Venter J.C."/>
        </authorList>
    </citation>
    <scope>NUCLEOTIDE SEQUENCE [LARGE SCALE GENOMIC DNA]</scope>
    <source>
        <strain evidence="3 4">ATCC 23134</strain>
    </source>
</reference>
<dbReference type="InterPro" id="IPR036116">
    <property type="entry name" value="FN3_sf"/>
</dbReference>